<accession>A0A6J5SKG5</accession>
<evidence type="ECO:0000256" key="1">
    <source>
        <dbReference type="SAM" id="MobiDB-lite"/>
    </source>
</evidence>
<dbReference type="EMBL" id="LR797423">
    <property type="protein sequence ID" value="CAB4215392.1"/>
    <property type="molecule type" value="Genomic_DNA"/>
</dbReference>
<sequence length="97" mass="11165">MDKLYKTINKNKMEQETTFTLEGGINKDNLFLVDWQKMTGVEDLVLIFASMGLSFSGHHPHFETIKHLLDLSNPITPGQPPMQPKKEDLRMPKLKQL</sequence>
<name>A0A6J5SKG5_9CAUD</name>
<reference evidence="2" key="1">
    <citation type="submission" date="2020-05" db="EMBL/GenBank/DDBJ databases">
        <authorList>
            <person name="Chiriac C."/>
            <person name="Salcher M."/>
            <person name="Ghai R."/>
            <person name="Kavagutti S V."/>
        </authorList>
    </citation>
    <scope>NUCLEOTIDE SEQUENCE</scope>
</reference>
<organism evidence="2">
    <name type="scientific">uncultured Caudovirales phage</name>
    <dbReference type="NCBI Taxonomy" id="2100421"/>
    <lineage>
        <taxon>Viruses</taxon>
        <taxon>Duplodnaviria</taxon>
        <taxon>Heunggongvirae</taxon>
        <taxon>Uroviricota</taxon>
        <taxon>Caudoviricetes</taxon>
        <taxon>Peduoviridae</taxon>
        <taxon>Maltschvirus</taxon>
        <taxon>Maltschvirus maltsch</taxon>
    </lineage>
</organism>
<gene>
    <name evidence="2" type="ORF">UFOVP1475_12</name>
</gene>
<evidence type="ECO:0000313" key="2">
    <source>
        <dbReference type="EMBL" id="CAB4215392.1"/>
    </source>
</evidence>
<feature type="region of interest" description="Disordered" evidence="1">
    <location>
        <begin position="73"/>
        <end position="97"/>
    </location>
</feature>
<proteinExistence type="predicted"/>
<protein>
    <submittedName>
        <fullName evidence="2">Uncharacterized protein</fullName>
    </submittedName>
</protein>